<dbReference type="Gene3D" id="3.40.1080.10">
    <property type="entry name" value="Glutaconate Coenzyme A-transferase"/>
    <property type="match status" value="1"/>
</dbReference>
<comment type="similarity">
    <text evidence="1">Belongs to the 3-oxoacid CoA-transferase subunit B family.</text>
</comment>
<dbReference type="InterPro" id="IPR037171">
    <property type="entry name" value="NagB/RpiA_transferase-like"/>
</dbReference>
<reference evidence="3 4" key="1">
    <citation type="submission" date="2016-10" db="EMBL/GenBank/DDBJ databases">
        <authorList>
            <person name="de Groot N.N."/>
        </authorList>
    </citation>
    <scope>NUCLEOTIDE SEQUENCE [LARGE SCALE GENOMIC DNA]</scope>
    <source>
        <strain evidence="3 4">GAS522</strain>
    </source>
</reference>
<dbReference type="AlphaFoldDB" id="A0A1H5GFB6"/>
<organism evidence="3 4">
    <name type="scientific">Bradyrhizobium lablabi</name>
    <dbReference type="NCBI Taxonomy" id="722472"/>
    <lineage>
        <taxon>Bacteria</taxon>
        <taxon>Pseudomonadati</taxon>
        <taxon>Pseudomonadota</taxon>
        <taxon>Alphaproteobacteria</taxon>
        <taxon>Hyphomicrobiales</taxon>
        <taxon>Nitrobacteraceae</taxon>
        <taxon>Bradyrhizobium</taxon>
    </lineage>
</organism>
<dbReference type="PANTHER" id="PTHR13707:SF57">
    <property type="entry name" value="SUCCINYL-COA:3-KETOACID COENZYME A TRANSFERASE SUBUNIT B-RELATED"/>
    <property type="match status" value="1"/>
</dbReference>
<dbReference type="PANTHER" id="PTHR13707">
    <property type="entry name" value="KETOACID-COENZYME A TRANSFERASE"/>
    <property type="match status" value="1"/>
</dbReference>
<accession>A0A1H5GFB6</accession>
<dbReference type="EMBL" id="FNTI01000001">
    <property type="protein sequence ID" value="SEE14432.1"/>
    <property type="molecule type" value="Genomic_DNA"/>
</dbReference>
<dbReference type="PROSITE" id="PS01274">
    <property type="entry name" value="COA_TRANSF_2"/>
    <property type="match status" value="1"/>
</dbReference>
<dbReference type="InterPro" id="IPR012791">
    <property type="entry name" value="3-oxoacid_CoA-transf_B"/>
</dbReference>
<protein>
    <submittedName>
        <fullName evidence="3">3-oxoadipate CoA-transferase, beta subunit</fullName>
    </submittedName>
</protein>
<dbReference type="GO" id="GO:0008410">
    <property type="term" value="F:CoA-transferase activity"/>
    <property type="evidence" value="ECO:0007669"/>
    <property type="project" value="InterPro"/>
</dbReference>
<name>A0A1H5GFB6_9BRAD</name>
<proteinExistence type="inferred from homology"/>
<evidence type="ECO:0000256" key="2">
    <source>
        <dbReference type="ARBA" id="ARBA00022679"/>
    </source>
</evidence>
<dbReference type="InterPro" id="IPR004164">
    <property type="entry name" value="CoA_transf_AS"/>
</dbReference>
<dbReference type="NCBIfam" id="TIGR02428">
    <property type="entry name" value="pcaJ_scoB_fam"/>
    <property type="match status" value="1"/>
</dbReference>
<dbReference type="InterPro" id="IPR004165">
    <property type="entry name" value="CoA_trans_fam_I"/>
</dbReference>
<evidence type="ECO:0000313" key="3">
    <source>
        <dbReference type="EMBL" id="SEE14432.1"/>
    </source>
</evidence>
<gene>
    <name evidence="3" type="ORF">SAMN05444171_6409</name>
</gene>
<sequence>MVKLTREQVAWRAAQDLLEGSFVNLGIGIPTLAANFVPKNREVIFHSENGILGLGPRPTPGMEDPNLIDAGKNLATLAVGGGYMHHADAFLMIRGGHLDVSLLGAFEVSEAGDLANWATDDPTFPPGVGGAMDLAVGAREVRVLMDHVGKNGEPRVRHRCTLPLTASGVVKRIYTNLAVIDVRPDGLLVREMVGGIGVAELQSLTEPKLRFATNLQILAAPLAA</sequence>
<dbReference type="Pfam" id="PF01144">
    <property type="entry name" value="CoA_trans"/>
    <property type="match status" value="1"/>
</dbReference>
<evidence type="ECO:0000313" key="4">
    <source>
        <dbReference type="Proteomes" id="UP000183208"/>
    </source>
</evidence>
<dbReference type="OrthoDB" id="9778604at2"/>
<dbReference type="SMART" id="SM00882">
    <property type="entry name" value="CoA_trans"/>
    <property type="match status" value="1"/>
</dbReference>
<dbReference type="Proteomes" id="UP000183208">
    <property type="component" value="Unassembled WGS sequence"/>
</dbReference>
<dbReference type="SUPFAM" id="SSF100950">
    <property type="entry name" value="NagB/RpiA/CoA transferase-like"/>
    <property type="match status" value="1"/>
</dbReference>
<evidence type="ECO:0000256" key="1">
    <source>
        <dbReference type="ARBA" id="ARBA00007047"/>
    </source>
</evidence>
<keyword evidence="2 3" id="KW-0808">Transferase</keyword>
<dbReference type="RefSeq" id="WP_074827570.1">
    <property type="nucleotide sequence ID" value="NZ_FNTI01000001.1"/>
</dbReference>